<keyword evidence="4 6" id="KW-0378">Hydrolase</keyword>
<dbReference type="Pfam" id="PF13354">
    <property type="entry name" value="Beta-lactamase2"/>
    <property type="match status" value="1"/>
</dbReference>
<dbReference type="PANTHER" id="PTHR35333">
    <property type="entry name" value="BETA-LACTAMASE"/>
    <property type="match status" value="1"/>
</dbReference>
<protein>
    <recommendedName>
        <fullName evidence="3 6">Beta-lactamase</fullName>
        <ecNumber evidence="3 6">3.5.2.6</ecNumber>
    </recommendedName>
</protein>
<dbReference type="InterPro" id="IPR000871">
    <property type="entry name" value="Beta-lactam_class-A"/>
</dbReference>
<dbReference type="PROSITE" id="PS00146">
    <property type="entry name" value="BETA_LACTAMASE_A"/>
    <property type="match status" value="1"/>
</dbReference>
<dbReference type="EMBL" id="CP009440">
    <property type="protein sequence ID" value="AJI53224.1"/>
    <property type="molecule type" value="Genomic_DNA"/>
</dbReference>
<dbReference type="RefSeq" id="WP_044526398.1">
    <property type="nucleotide sequence ID" value="NZ_CP009440.1"/>
</dbReference>
<dbReference type="InterPro" id="IPR045155">
    <property type="entry name" value="Beta-lactam_cat"/>
</dbReference>
<keyword evidence="5 6" id="KW-0046">Antibiotic resistance</keyword>
<accession>A0A0B6CRW7</accession>
<dbReference type="OrthoDB" id="9784149at2"/>
<dbReference type="SUPFAM" id="SSF56601">
    <property type="entry name" value="beta-lactamase/transpeptidase-like"/>
    <property type="match status" value="1"/>
</dbReference>
<evidence type="ECO:0000256" key="1">
    <source>
        <dbReference type="ARBA" id="ARBA00001526"/>
    </source>
</evidence>
<dbReference type="KEGG" id="fpz:LA55_1270"/>
<feature type="chain" id="PRO_5002107761" description="Beta-lactamase" evidence="7">
    <location>
        <begin position="19"/>
        <end position="289"/>
    </location>
</feature>
<dbReference type="EC" id="3.5.2.6" evidence="3 6"/>
<dbReference type="InterPro" id="IPR023650">
    <property type="entry name" value="Beta-lactam_class-A_AS"/>
</dbReference>
<evidence type="ECO:0000256" key="5">
    <source>
        <dbReference type="ARBA" id="ARBA00023251"/>
    </source>
</evidence>
<organism evidence="9 10">
    <name type="scientific">Francisella philomiragia</name>
    <dbReference type="NCBI Taxonomy" id="28110"/>
    <lineage>
        <taxon>Bacteria</taxon>
        <taxon>Pseudomonadati</taxon>
        <taxon>Pseudomonadota</taxon>
        <taxon>Gammaproteobacteria</taxon>
        <taxon>Thiotrichales</taxon>
        <taxon>Francisellaceae</taxon>
        <taxon>Francisella</taxon>
    </lineage>
</organism>
<dbReference type="GO" id="GO:0008800">
    <property type="term" value="F:beta-lactamase activity"/>
    <property type="evidence" value="ECO:0007669"/>
    <property type="project" value="UniProtKB-UniRule"/>
</dbReference>
<dbReference type="NCBIfam" id="NF033103">
    <property type="entry name" value="bla_class_A"/>
    <property type="match status" value="1"/>
</dbReference>
<dbReference type="GO" id="GO:0046677">
    <property type="term" value="P:response to antibiotic"/>
    <property type="evidence" value="ECO:0007669"/>
    <property type="project" value="UniProtKB-UniRule"/>
</dbReference>
<evidence type="ECO:0000256" key="2">
    <source>
        <dbReference type="ARBA" id="ARBA00009009"/>
    </source>
</evidence>
<dbReference type="PRINTS" id="PR00118">
    <property type="entry name" value="BLACTAMASEA"/>
</dbReference>
<gene>
    <name evidence="9" type="ORF">LA55_1270</name>
</gene>
<evidence type="ECO:0000256" key="7">
    <source>
        <dbReference type="SAM" id="SignalP"/>
    </source>
</evidence>
<dbReference type="Proteomes" id="UP000031830">
    <property type="component" value="Chromosome"/>
</dbReference>
<evidence type="ECO:0000313" key="10">
    <source>
        <dbReference type="Proteomes" id="UP000031830"/>
    </source>
</evidence>
<feature type="signal peptide" evidence="7">
    <location>
        <begin position="1"/>
        <end position="18"/>
    </location>
</feature>
<sequence length="289" mass="32099">MKRLLFTSLSLIPTFLLANTALDDSFKNLEDKYHGKLGIYTVNTDDKTNISYNENYHFPICSVFKFLLVGAVLEYDMQHEGFLDKKILITQDDIGTLGYAPVTGKNIGKTLTISQLNYAAILSDNPAANILVREIGGLEKLNKLVTKLGDKDTIIKNDEPKINHTKPDSDINKTTPKAITQDINNLAFGNILDIKHREIFIGYLQKNNTGANRIAYSMPKNWIIGDKTGTCGEYAATNDVAIIWPQNKPPFALSILYTNPSDVKAPSNEKIIQQASKLSADSLINNGYK</sequence>
<dbReference type="STRING" id="28110.KU46_1351"/>
<dbReference type="AlphaFoldDB" id="A0A0B6CRW7"/>
<reference evidence="9 10" key="1">
    <citation type="journal article" date="2015" name="Genome Announc.">
        <title>Genome sequencing of 18 francisella strains to aid in assay development and testing.</title>
        <authorList>
            <person name="Johnson S.L."/>
            <person name="Daligault H.E."/>
            <person name="Davenport K.W."/>
            <person name="Coyne S.R."/>
            <person name="Frey K.G."/>
            <person name="Koroleva G.I."/>
            <person name="Broomall S.M."/>
            <person name="Bishop-Lilly K.A."/>
            <person name="Bruce D.C."/>
            <person name="Chertkov O."/>
            <person name="Freitas T."/>
            <person name="Jaissle J."/>
            <person name="Ladner J.T."/>
            <person name="Rosenzweig C.N."/>
            <person name="Gibbons H.S."/>
            <person name="Palacios G.F."/>
            <person name="Redden C.L."/>
            <person name="Xu Y."/>
            <person name="Minogue T.D."/>
            <person name="Chain P.S."/>
        </authorList>
    </citation>
    <scope>NUCLEOTIDE SEQUENCE [LARGE SCALE GENOMIC DNA]</scope>
    <source>
        <strain evidence="9 10">GA01-2794</strain>
    </source>
</reference>
<comment type="similarity">
    <text evidence="2 6">Belongs to the class-A beta-lactamase family.</text>
</comment>
<feature type="domain" description="Beta-lactamase class A catalytic" evidence="8">
    <location>
        <begin position="38"/>
        <end position="256"/>
    </location>
</feature>
<keyword evidence="7" id="KW-0732">Signal</keyword>
<evidence type="ECO:0000256" key="4">
    <source>
        <dbReference type="ARBA" id="ARBA00022801"/>
    </source>
</evidence>
<evidence type="ECO:0000313" key="9">
    <source>
        <dbReference type="EMBL" id="AJI53224.1"/>
    </source>
</evidence>
<evidence type="ECO:0000259" key="8">
    <source>
        <dbReference type="Pfam" id="PF13354"/>
    </source>
</evidence>
<dbReference type="InterPro" id="IPR012338">
    <property type="entry name" value="Beta-lactam/transpept-like"/>
</dbReference>
<dbReference type="GO" id="GO:0030655">
    <property type="term" value="P:beta-lactam antibiotic catabolic process"/>
    <property type="evidence" value="ECO:0007669"/>
    <property type="project" value="InterPro"/>
</dbReference>
<evidence type="ECO:0000256" key="3">
    <source>
        <dbReference type="ARBA" id="ARBA00012865"/>
    </source>
</evidence>
<dbReference type="PANTHER" id="PTHR35333:SF3">
    <property type="entry name" value="BETA-LACTAMASE-TYPE TRANSPEPTIDASE FOLD CONTAINING PROTEIN"/>
    <property type="match status" value="1"/>
</dbReference>
<dbReference type="Gene3D" id="3.40.710.10">
    <property type="entry name" value="DD-peptidase/beta-lactamase superfamily"/>
    <property type="match status" value="1"/>
</dbReference>
<proteinExistence type="inferred from homology"/>
<name>A0A0B6CRW7_9GAMM</name>
<evidence type="ECO:0000256" key="6">
    <source>
        <dbReference type="RuleBase" id="RU361140"/>
    </source>
</evidence>
<comment type="catalytic activity">
    <reaction evidence="1 6">
        <text>a beta-lactam + H2O = a substituted beta-amino acid</text>
        <dbReference type="Rhea" id="RHEA:20401"/>
        <dbReference type="ChEBI" id="CHEBI:15377"/>
        <dbReference type="ChEBI" id="CHEBI:35627"/>
        <dbReference type="ChEBI" id="CHEBI:140347"/>
        <dbReference type="EC" id="3.5.2.6"/>
    </reaction>
</comment>